<dbReference type="InterPro" id="IPR006626">
    <property type="entry name" value="PbH1"/>
</dbReference>
<evidence type="ECO:0000256" key="3">
    <source>
        <dbReference type="ARBA" id="ARBA00012736"/>
    </source>
</evidence>
<keyword evidence="7" id="KW-0677">Repeat</keyword>
<dbReference type="EC" id="3.2.1.15" evidence="3"/>
<accession>A0ABD3AEG9</accession>
<sequence length="528" mass="58126">MPATHRTSLSLPPGAAISSQTPPEIVSPSTFRRRFERDQMPSGFKPLFSFKLLLPSMIIQQKNVVVVNGIDQFNPLIQLLDQSTISDELLVRNSSTSNSTILLPINHFGAKGNGISDDTKLLDQSTISDELLFRNSSTRNSTILLHVNHFGAKGNGISDDTKAFEEVWKIACSLSSEAKIIVPHGRTYLVRPIDFAGPCRSRLTLRISGTIVAPRDPDVWDGLDPNRWIYFHGVKYLTVEGGGTVDGSGQEWWARSCKVNRTNPCRLAPKAMTFHRCKHLKVRNIKSINSQQMHLSFTACRRIAISHLRIFAPVHSPNTDGIHIVASVNVEVKNCTIRTGDDCISIISNSSKIRVRGITCGPGHGISIGSLGKNNSWDQVHDVKVNGAILSNTENGVRIKTWQGGSGYASRITFQNVWMENVSNPIIIDQYYCDSFVPCANQTSAVSIDKISFIGIKGTSATQQAIKFACSDSFPCRRLYLEDVQLSPYSGEITTSFCWQAYGSSSGLVYPPPCFLSPCDTCSIQQKA</sequence>
<keyword evidence="16" id="KW-1185">Reference proteome</keyword>
<evidence type="ECO:0000313" key="15">
    <source>
        <dbReference type="EMBL" id="KAL3528855.1"/>
    </source>
</evidence>
<name>A0ABD3AEG9_9GENT</name>
<dbReference type="Gene3D" id="2.160.20.10">
    <property type="entry name" value="Single-stranded right-handed beta-helix, Pectin lyase-like"/>
    <property type="match status" value="1"/>
</dbReference>
<comment type="similarity">
    <text evidence="2 13">Belongs to the glycosyl hydrolase 28 family.</text>
</comment>
<evidence type="ECO:0000256" key="8">
    <source>
        <dbReference type="ARBA" id="ARBA00022801"/>
    </source>
</evidence>
<protein>
    <recommendedName>
        <fullName evidence="3">endo-polygalacturonase</fullName>
        <ecNumber evidence="3">3.2.1.15</ecNumber>
    </recommendedName>
</protein>
<feature type="region of interest" description="Disordered" evidence="14">
    <location>
        <begin position="1"/>
        <end position="23"/>
    </location>
</feature>
<dbReference type="SUPFAM" id="SSF51126">
    <property type="entry name" value="Pectin lyase-like"/>
    <property type="match status" value="1"/>
</dbReference>
<comment type="catalytic activity">
    <reaction evidence="11">
        <text>(1,4-alpha-D-galacturonosyl)n+m + H2O = (1,4-alpha-D-galacturonosyl)n + (1,4-alpha-D-galacturonosyl)m.</text>
        <dbReference type="EC" id="3.2.1.15"/>
    </reaction>
</comment>
<keyword evidence="10" id="KW-0961">Cell wall biogenesis/degradation</keyword>
<reference evidence="15 16" key="1">
    <citation type="submission" date="2024-11" db="EMBL/GenBank/DDBJ databases">
        <title>A near-complete genome assembly of Cinchona calisaya.</title>
        <authorList>
            <person name="Lian D.C."/>
            <person name="Zhao X.W."/>
            <person name="Wei L."/>
        </authorList>
    </citation>
    <scope>NUCLEOTIDE SEQUENCE [LARGE SCALE GENOMIC DNA]</scope>
    <source>
        <tissue evidence="15">Nenye</tissue>
    </source>
</reference>
<gene>
    <name evidence="15" type="ORF">ACH5RR_008177</name>
</gene>
<keyword evidence="9 13" id="KW-0326">Glycosidase</keyword>
<dbReference type="FunFam" id="2.160.20.10:FF:000032">
    <property type="entry name" value="Pectin lyase-like superfamily protein"/>
    <property type="match status" value="1"/>
</dbReference>
<keyword evidence="4" id="KW-0134">Cell wall</keyword>
<dbReference type="InterPro" id="IPR012334">
    <property type="entry name" value="Pectin_lyas_fold"/>
</dbReference>
<dbReference type="GO" id="GO:0071555">
    <property type="term" value="P:cell wall organization"/>
    <property type="evidence" value="ECO:0007669"/>
    <property type="project" value="UniProtKB-KW"/>
</dbReference>
<dbReference type="PANTHER" id="PTHR31375">
    <property type="match status" value="1"/>
</dbReference>
<feature type="compositionally biased region" description="Polar residues" evidence="14">
    <location>
        <begin position="1"/>
        <end position="10"/>
    </location>
</feature>
<evidence type="ECO:0000256" key="13">
    <source>
        <dbReference type="RuleBase" id="RU361169"/>
    </source>
</evidence>
<comment type="subcellular location">
    <subcellularLocation>
        <location evidence="1">Secreted</location>
        <location evidence="1">Cell wall</location>
    </subcellularLocation>
</comment>
<evidence type="ECO:0000256" key="12">
    <source>
        <dbReference type="PROSITE-ProRule" id="PRU10052"/>
    </source>
</evidence>
<dbReference type="GO" id="GO:0004650">
    <property type="term" value="F:polygalacturonase activity"/>
    <property type="evidence" value="ECO:0007669"/>
    <property type="project" value="UniProtKB-EC"/>
</dbReference>
<dbReference type="AlphaFoldDB" id="A0ABD3AEG9"/>
<evidence type="ECO:0000256" key="14">
    <source>
        <dbReference type="SAM" id="MobiDB-lite"/>
    </source>
</evidence>
<dbReference type="Pfam" id="PF00295">
    <property type="entry name" value="Glyco_hydro_28"/>
    <property type="match status" value="1"/>
</dbReference>
<evidence type="ECO:0000256" key="6">
    <source>
        <dbReference type="ARBA" id="ARBA00022729"/>
    </source>
</evidence>
<dbReference type="InterPro" id="IPR011050">
    <property type="entry name" value="Pectin_lyase_fold/virulence"/>
</dbReference>
<evidence type="ECO:0000256" key="4">
    <source>
        <dbReference type="ARBA" id="ARBA00022512"/>
    </source>
</evidence>
<evidence type="ECO:0000256" key="11">
    <source>
        <dbReference type="ARBA" id="ARBA00034074"/>
    </source>
</evidence>
<dbReference type="InterPro" id="IPR000743">
    <property type="entry name" value="Glyco_hydro_28"/>
</dbReference>
<keyword evidence="6" id="KW-0732">Signal</keyword>
<dbReference type="SMART" id="SM00710">
    <property type="entry name" value="PbH1"/>
    <property type="match status" value="5"/>
</dbReference>
<organism evidence="15 16">
    <name type="scientific">Cinchona calisaya</name>
    <dbReference type="NCBI Taxonomy" id="153742"/>
    <lineage>
        <taxon>Eukaryota</taxon>
        <taxon>Viridiplantae</taxon>
        <taxon>Streptophyta</taxon>
        <taxon>Embryophyta</taxon>
        <taxon>Tracheophyta</taxon>
        <taxon>Spermatophyta</taxon>
        <taxon>Magnoliopsida</taxon>
        <taxon>eudicotyledons</taxon>
        <taxon>Gunneridae</taxon>
        <taxon>Pentapetalae</taxon>
        <taxon>asterids</taxon>
        <taxon>lamiids</taxon>
        <taxon>Gentianales</taxon>
        <taxon>Rubiaceae</taxon>
        <taxon>Cinchonoideae</taxon>
        <taxon>Cinchoneae</taxon>
        <taxon>Cinchona</taxon>
    </lineage>
</organism>
<proteinExistence type="inferred from homology"/>
<evidence type="ECO:0000256" key="5">
    <source>
        <dbReference type="ARBA" id="ARBA00022525"/>
    </source>
</evidence>
<dbReference type="Proteomes" id="UP001630127">
    <property type="component" value="Unassembled WGS sequence"/>
</dbReference>
<evidence type="ECO:0000256" key="9">
    <source>
        <dbReference type="ARBA" id="ARBA00023295"/>
    </source>
</evidence>
<dbReference type="PROSITE" id="PS00502">
    <property type="entry name" value="POLYGALACTURONASE"/>
    <property type="match status" value="1"/>
</dbReference>
<evidence type="ECO:0000313" key="16">
    <source>
        <dbReference type="Proteomes" id="UP001630127"/>
    </source>
</evidence>
<evidence type="ECO:0000256" key="1">
    <source>
        <dbReference type="ARBA" id="ARBA00004191"/>
    </source>
</evidence>
<comment type="caution">
    <text evidence="15">The sequence shown here is derived from an EMBL/GenBank/DDBJ whole genome shotgun (WGS) entry which is preliminary data.</text>
</comment>
<feature type="active site" evidence="12">
    <location>
        <position position="364"/>
    </location>
</feature>
<keyword evidence="8 13" id="KW-0378">Hydrolase</keyword>
<keyword evidence="5" id="KW-0964">Secreted</keyword>
<evidence type="ECO:0000256" key="10">
    <source>
        <dbReference type="ARBA" id="ARBA00023316"/>
    </source>
</evidence>
<evidence type="ECO:0000256" key="7">
    <source>
        <dbReference type="ARBA" id="ARBA00022737"/>
    </source>
</evidence>
<dbReference type="EMBL" id="JBJUIK010000004">
    <property type="protein sequence ID" value="KAL3528855.1"/>
    <property type="molecule type" value="Genomic_DNA"/>
</dbReference>
<evidence type="ECO:0000256" key="2">
    <source>
        <dbReference type="ARBA" id="ARBA00008834"/>
    </source>
</evidence>